<keyword evidence="3" id="KW-0500">Molybdenum</keyword>
<protein>
    <recommendedName>
        <fullName evidence="6">FAD-binding PCMH-type domain-containing protein</fullName>
    </recommendedName>
</protein>
<dbReference type="Proteomes" id="UP001162164">
    <property type="component" value="Unassembled WGS sequence"/>
</dbReference>
<dbReference type="InterPro" id="IPR016166">
    <property type="entry name" value="FAD-bd_PCMH"/>
</dbReference>
<dbReference type="InterPro" id="IPR002346">
    <property type="entry name" value="Mopterin_DH_FAD-bd"/>
</dbReference>
<feature type="domain" description="FAD-binding PCMH-type" evidence="6">
    <location>
        <begin position="174"/>
        <end position="363"/>
    </location>
</feature>
<accession>A0ABQ9IWF4</accession>
<dbReference type="Pfam" id="PF01799">
    <property type="entry name" value="Fer2_2"/>
    <property type="match status" value="1"/>
</dbReference>
<dbReference type="InterPro" id="IPR012675">
    <property type="entry name" value="Beta-grasp_dom_sf"/>
</dbReference>
<dbReference type="InterPro" id="IPR036884">
    <property type="entry name" value="2Fe-2S-bd_dom_sf"/>
</dbReference>
<dbReference type="SUPFAM" id="SSF55447">
    <property type="entry name" value="CO dehydrogenase flavoprotein C-terminal domain-like"/>
    <property type="match status" value="1"/>
</dbReference>
<name>A0ABQ9IWF4_9CUCU</name>
<dbReference type="InterPro" id="IPR016208">
    <property type="entry name" value="Ald_Oxase/xanthine_DH-like"/>
</dbReference>
<dbReference type="Gene3D" id="3.10.20.30">
    <property type="match status" value="1"/>
</dbReference>
<dbReference type="PANTHER" id="PTHR11908:SF132">
    <property type="entry name" value="ALDEHYDE OXIDASE 1-RELATED"/>
    <property type="match status" value="1"/>
</dbReference>
<dbReference type="EMBL" id="JAPWTJ010002252">
    <property type="protein sequence ID" value="KAJ8967053.1"/>
    <property type="molecule type" value="Genomic_DNA"/>
</dbReference>
<evidence type="ECO:0000259" key="6">
    <source>
        <dbReference type="PROSITE" id="PS51387"/>
    </source>
</evidence>
<keyword evidence="8" id="KW-1185">Reference proteome</keyword>
<dbReference type="Pfam" id="PF03450">
    <property type="entry name" value="CO_deh_flav_C"/>
    <property type="match status" value="1"/>
</dbReference>
<dbReference type="InterPro" id="IPR036683">
    <property type="entry name" value="CO_DH_flav_C_dom_sf"/>
</dbReference>
<comment type="subcellular location">
    <subcellularLocation>
        <location evidence="1">Peroxisome</location>
    </subcellularLocation>
</comment>
<gene>
    <name evidence="7" type="ORF">NQ317_000045</name>
</gene>
<dbReference type="Gene3D" id="3.90.1170.50">
    <property type="entry name" value="Aldehyde oxidase/xanthine dehydrogenase, a/b hammerhead"/>
    <property type="match status" value="1"/>
</dbReference>
<dbReference type="PROSITE" id="PS51387">
    <property type="entry name" value="FAD_PCMH"/>
    <property type="match status" value="1"/>
</dbReference>
<dbReference type="Pfam" id="PF00941">
    <property type="entry name" value="FAD_binding_5"/>
    <property type="match status" value="1"/>
</dbReference>
<organism evidence="7 8">
    <name type="scientific">Molorchus minor</name>
    <dbReference type="NCBI Taxonomy" id="1323400"/>
    <lineage>
        <taxon>Eukaryota</taxon>
        <taxon>Metazoa</taxon>
        <taxon>Ecdysozoa</taxon>
        <taxon>Arthropoda</taxon>
        <taxon>Hexapoda</taxon>
        <taxon>Insecta</taxon>
        <taxon>Pterygota</taxon>
        <taxon>Neoptera</taxon>
        <taxon>Endopterygota</taxon>
        <taxon>Coleoptera</taxon>
        <taxon>Polyphaga</taxon>
        <taxon>Cucujiformia</taxon>
        <taxon>Chrysomeloidea</taxon>
        <taxon>Cerambycidae</taxon>
        <taxon>Lamiinae</taxon>
        <taxon>Monochamini</taxon>
        <taxon>Molorchus</taxon>
    </lineage>
</organism>
<dbReference type="InterPro" id="IPR000674">
    <property type="entry name" value="Ald_Oxase/Xan_DH_a/b"/>
</dbReference>
<evidence type="ECO:0000256" key="3">
    <source>
        <dbReference type="ARBA" id="ARBA00022505"/>
    </source>
</evidence>
<evidence type="ECO:0000313" key="8">
    <source>
        <dbReference type="Proteomes" id="UP001162164"/>
    </source>
</evidence>
<dbReference type="SUPFAM" id="SSF56176">
    <property type="entry name" value="FAD-binding/transporter-associated domain-like"/>
    <property type="match status" value="1"/>
</dbReference>
<dbReference type="SMART" id="SM01008">
    <property type="entry name" value="Ald_Xan_dh_C"/>
    <property type="match status" value="1"/>
</dbReference>
<dbReference type="SUPFAM" id="SSF54665">
    <property type="entry name" value="CO dehydrogenase molybdoprotein N-domain-like"/>
    <property type="match status" value="1"/>
</dbReference>
<dbReference type="InterPro" id="IPR005107">
    <property type="entry name" value="CO_DH_flav_C"/>
</dbReference>
<keyword evidence="4" id="KW-0560">Oxidoreductase</keyword>
<dbReference type="SMART" id="SM01092">
    <property type="entry name" value="CO_deh_flav_C"/>
    <property type="match status" value="1"/>
</dbReference>
<evidence type="ECO:0000256" key="4">
    <source>
        <dbReference type="ARBA" id="ARBA00023002"/>
    </source>
</evidence>
<evidence type="ECO:0000256" key="5">
    <source>
        <dbReference type="ARBA" id="ARBA00023140"/>
    </source>
</evidence>
<dbReference type="SUPFAM" id="SSF54292">
    <property type="entry name" value="2Fe-2S ferredoxin-like"/>
    <property type="match status" value="1"/>
</dbReference>
<dbReference type="Gene3D" id="3.30.390.50">
    <property type="entry name" value="CO dehydrogenase flavoprotein, C-terminal domain"/>
    <property type="match status" value="1"/>
</dbReference>
<evidence type="ECO:0000256" key="2">
    <source>
        <dbReference type="ARBA" id="ARBA00011738"/>
    </source>
</evidence>
<comment type="subunit">
    <text evidence="2">Homodimer.</text>
</comment>
<dbReference type="Pfam" id="PF01315">
    <property type="entry name" value="Ald_Xan_dh_C"/>
    <property type="match status" value="1"/>
</dbReference>
<dbReference type="InterPro" id="IPR036856">
    <property type="entry name" value="Ald_Oxase/Xan_DH_a/b_sf"/>
</dbReference>
<dbReference type="Gene3D" id="1.10.150.120">
    <property type="entry name" value="[2Fe-2S]-binding domain"/>
    <property type="match status" value="1"/>
</dbReference>
<dbReference type="SUPFAM" id="SSF47741">
    <property type="entry name" value="CO dehydrogenase ISP C-domain like"/>
    <property type="match status" value="1"/>
</dbReference>
<sequence length="721" mass="80722">MIGRKHTSPERKECVLKGGCGTCLVAVEEKVNNQRNVFAVNSCLVSIFSCHGWKIHTIEGIRGEDGTYHPIQKILAENNGTQCGFCSPGMVMNMFALHESGPITKLQLEDSFDCNLCRCTGYRPILTAFKTLASDADKESESIDIEDIRPCQTSKCLEKCEEKCKKAQEPGYFYNLRGSKWMKVYNLNDLLEVLRTLRNTNYMLVGETQQKEAVFFVLGAYRPITVPDAYIDITSVAELTTYLFQKDYLVLGGNIALNAAIAIFIRISKESSNFAYLAKVGNHINLVANLPVRNIGTIAGNLMLKHKHNDFPSDIFLLLETYEAVIFIVDTEGNETMTSAKDFLKVDMTKKVIKNIIFRSFDDSYKYVTYKIMMRAKNTHALVNAAGNIVQSARIIYGAINPSFVHATSTENYLIGKNLFDNNVLKSAYQALDRELKPDWVLPDPKPEFRKLLAISLFYKAVLNIAPSDMLSSRMKSGATILQRPVSSGTQEFGTNKTKYPVGEPIPKIEAYAQTSGEAEYIADMPDLPYQLFAAFVTAKAAPNSTILKVDATAALKVPGVVAFFDKSDIPGENTFMPPILLTPIKEEIFCSGIIQYYDQPVGLIVATNHDVAVNAAELVEVTYSAPLKKPLLTIHEVLDAKAIDKVHLTFTLLPKRKGTDIKHVVKGTFDLGLQYHFHMELQCCNVVPTEDSLDIYRPRNIWICHKPLLQRPYYFRPISK</sequence>
<dbReference type="InterPro" id="IPR002888">
    <property type="entry name" value="2Fe-2S-bd"/>
</dbReference>
<evidence type="ECO:0000256" key="1">
    <source>
        <dbReference type="ARBA" id="ARBA00004275"/>
    </source>
</evidence>
<dbReference type="InterPro" id="IPR016169">
    <property type="entry name" value="FAD-bd_PCMH_sub2"/>
</dbReference>
<evidence type="ECO:0000313" key="7">
    <source>
        <dbReference type="EMBL" id="KAJ8967053.1"/>
    </source>
</evidence>
<reference evidence="7" key="1">
    <citation type="journal article" date="2023" name="Insect Mol. Biol.">
        <title>Genome sequencing provides insights into the evolution of gene families encoding plant cell wall-degrading enzymes in longhorned beetles.</title>
        <authorList>
            <person name="Shin N.R."/>
            <person name="Okamura Y."/>
            <person name="Kirsch R."/>
            <person name="Pauchet Y."/>
        </authorList>
    </citation>
    <scope>NUCLEOTIDE SEQUENCE</scope>
    <source>
        <strain evidence="7">MMC_N1</strain>
    </source>
</reference>
<dbReference type="InterPro" id="IPR036010">
    <property type="entry name" value="2Fe-2S_ferredoxin-like_sf"/>
</dbReference>
<dbReference type="PANTHER" id="PTHR11908">
    <property type="entry name" value="XANTHINE DEHYDROGENASE"/>
    <property type="match status" value="1"/>
</dbReference>
<keyword evidence="5" id="KW-0576">Peroxisome</keyword>
<proteinExistence type="predicted"/>
<comment type="caution">
    <text evidence="7">The sequence shown here is derived from an EMBL/GenBank/DDBJ whole genome shotgun (WGS) entry which is preliminary data.</text>
</comment>
<dbReference type="Gene3D" id="3.30.465.10">
    <property type="match status" value="1"/>
</dbReference>
<dbReference type="InterPro" id="IPR036318">
    <property type="entry name" value="FAD-bd_PCMH-like_sf"/>
</dbReference>